<accession>A0A8D8YYW7</accession>
<proteinExistence type="predicted"/>
<dbReference type="AlphaFoldDB" id="A0A8D8YYW7"/>
<reference evidence="1" key="1">
    <citation type="submission" date="2021-05" db="EMBL/GenBank/DDBJ databases">
        <authorList>
            <person name="Alioto T."/>
            <person name="Alioto T."/>
            <person name="Gomez Garrido J."/>
        </authorList>
    </citation>
    <scope>NUCLEOTIDE SEQUENCE</scope>
</reference>
<sequence length="103" mass="12360">MGLFLYSSWVRKKIRLKKMRALRRTNNKRTPDTNKNPGFYGILFLQQNTKKNPEKLFVPKKFDVNFLYVNEIQSLNEIRNDSTGWTRGFLPHRKMRISTEQKP</sequence>
<evidence type="ECO:0000313" key="1">
    <source>
        <dbReference type="EMBL" id="CAG6737795.1"/>
    </source>
</evidence>
<dbReference type="EMBL" id="HBUF01404732">
    <property type="protein sequence ID" value="CAG6737795.1"/>
    <property type="molecule type" value="Transcribed_RNA"/>
</dbReference>
<organism evidence="1">
    <name type="scientific">Cacopsylla melanoneura</name>
    <dbReference type="NCBI Taxonomy" id="428564"/>
    <lineage>
        <taxon>Eukaryota</taxon>
        <taxon>Metazoa</taxon>
        <taxon>Ecdysozoa</taxon>
        <taxon>Arthropoda</taxon>
        <taxon>Hexapoda</taxon>
        <taxon>Insecta</taxon>
        <taxon>Pterygota</taxon>
        <taxon>Neoptera</taxon>
        <taxon>Paraneoptera</taxon>
        <taxon>Hemiptera</taxon>
        <taxon>Sternorrhyncha</taxon>
        <taxon>Psylloidea</taxon>
        <taxon>Psyllidae</taxon>
        <taxon>Psyllinae</taxon>
        <taxon>Cacopsylla</taxon>
    </lineage>
</organism>
<protein>
    <submittedName>
        <fullName evidence="1">Uncharacterized protein</fullName>
    </submittedName>
</protein>
<name>A0A8D8YYW7_9HEMI</name>